<proteinExistence type="predicted"/>
<dbReference type="RefSeq" id="WP_255228589.1">
    <property type="nucleotide sequence ID" value="NZ_JAJEKE010000017.1"/>
</dbReference>
<dbReference type="Pfam" id="PF21922">
    <property type="entry name" value="PBP_dimer_2"/>
    <property type="match status" value="1"/>
</dbReference>
<keyword evidence="1" id="KW-1133">Transmembrane helix</keyword>
<evidence type="ECO:0000313" key="5">
    <source>
        <dbReference type="Proteomes" id="UP001651880"/>
    </source>
</evidence>
<keyword evidence="5" id="KW-1185">Reference proteome</keyword>
<evidence type="ECO:0000256" key="1">
    <source>
        <dbReference type="SAM" id="Phobius"/>
    </source>
</evidence>
<dbReference type="SUPFAM" id="SSF56519">
    <property type="entry name" value="Penicillin binding protein dimerisation domain"/>
    <property type="match status" value="1"/>
</dbReference>
<dbReference type="InterPro" id="IPR054120">
    <property type="entry name" value="PBPA_dimer"/>
</dbReference>
<dbReference type="InterPro" id="IPR036138">
    <property type="entry name" value="PBP_dimer_sf"/>
</dbReference>
<dbReference type="PANTHER" id="PTHR30627:SF24">
    <property type="entry name" value="PENICILLIN-BINDING PROTEIN 4B"/>
    <property type="match status" value="1"/>
</dbReference>
<organism evidence="4 5">
    <name type="scientific">Lutispora saccharofermentans</name>
    <dbReference type="NCBI Taxonomy" id="3024236"/>
    <lineage>
        <taxon>Bacteria</taxon>
        <taxon>Bacillati</taxon>
        <taxon>Bacillota</taxon>
        <taxon>Clostridia</taxon>
        <taxon>Lutisporales</taxon>
        <taxon>Lutisporaceae</taxon>
        <taxon>Lutispora</taxon>
    </lineage>
</organism>
<dbReference type="Pfam" id="PF00905">
    <property type="entry name" value="Transpeptidase"/>
    <property type="match status" value="1"/>
</dbReference>
<keyword evidence="1" id="KW-0472">Membrane</keyword>
<feature type="transmembrane region" description="Helical" evidence="1">
    <location>
        <begin position="12"/>
        <end position="32"/>
    </location>
</feature>
<evidence type="ECO:0000313" key="4">
    <source>
        <dbReference type="EMBL" id="MCQ1531073.1"/>
    </source>
</evidence>
<name>A0ABT1NIN2_9FIRM</name>
<feature type="domain" description="Penicillin-binding protein transpeptidase" evidence="2">
    <location>
        <begin position="154"/>
        <end position="455"/>
    </location>
</feature>
<gene>
    <name evidence="4" type="ORF">LJD61_16220</name>
</gene>
<dbReference type="PANTHER" id="PTHR30627">
    <property type="entry name" value="PEPTIDOGLYCAN D,D-TRANSPEPTIDASE"/>
    <property type="match status" value="1"/>
</dbReference>
<evidence type="ECO:0000259" key="2">
    <source>
        <dbReference type="Pfam" id="PF00905"/>
    </source>
</evidence>
<feature type="domain" description="Penicillin binding protein A dimerisation" evidence="3">
    <location>
        <begin position="55"/>
        <end position="132"/>
    </location>
</feature>
<dbReference type="SUPFAM" id="SSF56601">
    <property type="entry name" value="beta-lactamase/transpeptidase-like"/>
    <property type="match status" value="1"/>
</dbReference>
<dbReference type="Proteomes" id="UP001651880">
    <property type="component" value="Unassembled WGS sequence"/>
</dbReference>
<dbReference type="InterPro" id="IPR001460">
    <property type="entry name" value="PCN-bd_Tpept"/>
</dbReference>
<dbReference type="Gene3D" id="3.40.710.10">
    <property type="entry name" value="DD-peptidase/beta-lactamase superfamily"/>
    <property type="match status" value="1"/>
</dbReference>
<keyword evidence="1" id="KW-0812">Transmembrane</keyword>
<accession>A0ABT1NIN2</accession>
<sequence length="463" mass="50296">MNDYIKRQNLVKCFFIIFFIGIVGYLLFFNFFQSKYIYSNSYNKRLRKENSDIIRGDIQDRSGVVLASSKIHKNTMQRNYAYGRSFSHIIGYSAKALGSTGIEALYNQELASANAIETLKGKAKGEKIKGNTVKLTLDKTLQVYSSDLLKGKKGAIAALNPKTGEILALVSKPDYNPSNVTENWNDLIEDKNSPLLNRALDGLYPPGSIFKVITTSSALNNNYKDFEIDCSGKINIEGYEIKDSNDKAHGQIDLNRAFTLSCNSYFVSLGLELGNNNLYNEAIKFKFNKGIQGDIKSKTSSFTKKNDNKALAQQSIGQGDVLITPIHAAAIAAIIANDGVLAPPYMVSEITDMTGKPIKSFKPKAGEKIISKENAEIIKSMMIDVVETGTGRNARISGSKAAGKTGTAENPQGKAHSWFIGFAPAEDPQIAIAVIVENGGSGGSNAAPIAGKVMKKALSVIDQ</sequence>
<dbReference type="InterPro" id="IPR012338">
    <property type="entry name" value="Beta-lactam/transpept-like"/>
</dbReference>
<evidence type="ECO:0000259" key="3">
    <source>
        <dbReference type="Pfam" id="PF21922"/>
    </source>
</evidence>
<comment type="caution">
    <text evidence="4">The sequence shown here is derived from an EMBL/GenBank/DDBJ whole genome shotgun (WGS) entry which is preliminary data.</text>
</comment>
<reference evidence="4 5" key="1">
    <citation type="submission" date="2021-10" db="EMBL/GenBank/DDBJ databases">
        <title>Lutispora strain m25 sp. nov., a thermophilic, non-spore-forming bacterium isolated from a lab-scale methanogenic bioreactor digesting anaerobic sludge.</title>
        <authorList>
            <person name="El Houari A."/>
            <person name="Mcdonald J."/>
        </authorList>
    </citation>
    <scope>NUCLEOTIDE SEQUENCE [LARGE SCALE GENOMIC DNA]</scope>
    <source>
        <strain evidence="5">m25</strain>
    </source>
</reference>
<protein>
    <submittedName>
        <fullName evidence="4">Peptidoglycan glycosyltransferase</fullName>
    </submittedName>
</protein>
<dbReference type="Gene3D" id="3.90.1310.10">
    <property type="entry name" value="Penicillin-binding protein 2a (Domain 2)"/>
    <property type="match status" value="1"/>
</dbReference>
<dbReference type="InterPro" id="IPR050515">
    <property type="entry name" value="Beta-lactam/transpept"/>
</dbReference>
<dbReference type="EMBL" id="JAJEKE010000017">
    <property type="protein sequence ID" value="MCQ1531073.1"/>
    <property type="molecule type" value="Genomic_DNA"/>
</dbReference>